<dbReference type="GO" id="GO:0005524">
    <property type="term" value="F:ATP binding"/>
    <property type="evidence" value="ECO:0007669"/>
    <property type="project" value="UniProtKB-KW"/>
</dbReference>
<dbReference type="PROSITE" id="PS50109">
    <property type="entry name" value="HIS_KIN"/>
    <property type="match status" value="1"/>
</dbReference>
<keyword evidence="4" id="KW-0597">Phosphoprotein</keyword>
<evidence type="ECO:0000256" key="11">
    <source>
        <dbReference type="ARBA" id="ARBA00023012"/>
    </source>
</evidence>
<dbReference type="InterPro" id="IPR036890">
    <property type="entry name" value="HATPase_C_sf"/>
</dbReference>
<evidence type="ECO:0000256" key="6">
    <source>
        <dbReference type="ARBA" id="ARBA00022692"/>
    </source>
</evidence>
<dbReference type="Proteomes" id="UP001481677">
    <property type="component" value="Unassembled WGS sequence"/>
</dbReference>
<gene>
    <name evidence="16" type="ORF">V4C56_13520</name>
</gene>
<dbReference type="CDD" id="cd00082">
    <property type="entry name" value="HisKA"/>
    <property type="match status" value="1"/>
</dbReference>
<dbReference type="InterPro" id="IPR036097">
    <property type="entry name" value="HisK_dim/P_sf"/>
</dbReference>
<dbReference type="PANTHER" id="PTHR45436">
    <property type="entry name" value="SENSOR HISTIDINE KINASE YKOH"/>
    <property type="match status" value="1"/>
</dbReference>
<evidence type="ECO:0000256" key="10">
    <source>
        <dbReference type="ARBA" id="ARBA00022989"/>
    </source>
</evidence>
<evidence type="ECO:0000256" key="1">
    <source>
        <dbReference type="ARBA" id="ARBA00000085"/>
    </source>
</evidence>
<feature type="domain" description="HAMP" evidence="15">
    <location>
        <begin position="165"/>
        <end position="218"/>
    </location>
</feature>
<evidence type="ECO:0000256" key="4">
    <source>
        <dbReference type="ARBA" id="ARBA00022553"/>
    </source>
</evidence>
<dbReference type="SUPFAM" id="SSF47384">
    <property type="entry name" value="Homodimeric domain of signal transducing histidine kinase"/>
    <property type="match status" value="1"/>
</dbReference>
<dbReference type="InterPro" id="IPR003660">
    <property type="entry name" value="HAMP_dom"/>
</dbReference>
<evidence type="ECO:0000256" key="5">
    <source>
        <dbReference type="ARBA" id="ARBA00022679"/>
    </source>
</evidence>
<dbReference type="SMART" id="SM00387">
    <property type="entry name" value="HATPase_c"/>
    <property type="match status" value="1"/>
</dbReference>
<keyword evidence="6 13" id="KW-0812">Transmembrane</keyword>
<keyword evidence="10 13" id="KW-1133">Transmembrane helix</keyword>
<feature type="domain" description="Histidine kinase" evidence="14">
    <location>
        <begin position="226"/>
        <end position="444"/>
    </location>
</feature>
<evidence type="ECO:0000259" key="14">
    <source>
        <dbReference type="PROSITE" id="PS50109"/>
    </source>
</evidence>
<dbReference type="Gene3D" id="3.30.565.10">
    <property type="entry name" value="Histidine kinase-like ATPase, C-terminal domain"/>
    <property type="match status" value="1"/>
</dbReference>
<protein>
    <recommendedName>
        <fullName evidence="3">histidine kinase</fullName>
        <ecNumber evidence="3">2.7.13.3</ecNumber>
    </recommendedName>
</protein>
<dbReference type="PRINTS" id="PR00344">
    <property type="entry name" value="BCTRLSENSOR"/>
</dbReference>
<dbReference type="SUPFAM" id="SSF55874">
    <property type="entry name" value="ATPase domain of HSP90 chaperone/DNA topoisomerase II/histidine kinase"/>
    <property type="match status" value="1"/>
</dbReference>
<evidence type="ECO:0000256" key="8">
    <source>
        <dbReference type="ARBA" id="ARBA00022777"/>
    </source>
</evidence>
<evidence type="ECO:0000256" key="12">
    <source>
        <dbReference type="ARBA" id="ARBA00023136"/>
    </source>
</evidence>
<keyword evidence="8" id="KW-0418">Kinase</keyword>
<keyword evidence="17" id="KW-1185">Reference proteome</keyword>
<evidence type="ECO:0000256" key="3">
    <source>
        <dbReference type="ARBA" id="ARBA00012438"/>
    </source>
</evidence>
<evidence type="ECO:0000256" key="2">
    <source>
        <dbReference type="ARBA" id="ARBA00004141"/>
    </source>
</evidence>
<name>A0ABU9R1K5_9BURK</name>
<keyword evidence="12 13" id="KW-0472">Membrane</keyword>
<accession>A0ABU9R1K5</accession>
<evidence type="ECO:0000313" key="17">
    <source>
        <dbReference type="Proteomes" id="UP001481677"/>
    </source>
</evidence>
<feature type="transmembrane region" description="Helical" evidence="13">
    <location>
        <begin position="149"/>
        <end position="172"/>
    </location>
</feature>
<dbReference type="PROSITE" id="PS50885">
    <property type="entry name" value="HAMP"/>
    <property type="match status" value="1"/>
</dbReference>
<comment type="catalytic activity">
    <reaction evidence="1">
        <text>ATP + protein L-histidine = ADP + protein N-phospho-L-histidine.</text>
        <dbReference type="EC" id="2.7.13.3"/>
    </reaction>
</comment>
<dbReference type="Pfam" id="PF00512">
    <property type="entry name" value="HisKA"/>
    <property type="match status" value="1"/>
</dbReference>
<keyword evidence="11" id="KW-0902">Two-component regulatory system</keyword>
<dbReference type="Gene3D" id="1.10.287.130">
    <property type="match status" value="1"/>
</dbReference>
<evidence type="ECO:0000256" key="9">
    <source>
        <dbReference type="ARBA" id="ARBA00022840"/>
    </source>
</evidence>
<dbReference type="InterPro" id="IPR050428">
    <property type="entry name" value="TCS_sensor_his_kinase"/>
</dbReference>
<dbReference type="InterPro" id="IPR003661">
    <property type="entry name" value="HisK_dim/P_dom"/>
</dbReference>
<evidence type="ECO:0000313" key="16">
    <source>
        <dbReference type="EMBL" id="MEM5340633.1"/>
    </source>
</evidence>
<dbReference type="InterPro" id="IPR004358">
    <property type="entry name" value="Sig_transdc_His_kin-like_C"/>
</dbReference>
<keyword evidence="5" id="KW-0808">Transferase</keyword>
<organism evidence="16 17">
    <name type="scientific">Paraburkholderia azotifigens</name>
    <dbReference type="NCBI Taxonomy" id="2057004"/>
    <lineage>
        <taxon>Bacteria</taxon>
        <taxon>Pseudomonadati</taxon>
        <taxon>Pseudomonadota</taxon>
        <taxon>Betaproteobacteria</taxon>
        <taxon>Burkholderiales</taxon>
        <taxon>Burkholderiaceae</taxon>
        <taxon>Paraburkholderia</taxon>
    </lineage>
</organism>
<dbReference type="InterPro" id="IPR003594">
    <property type="entry name" value="HATPase_dom"/>
</dbReference>
<keyword evidence="9 16" id="KW-0067">ATP-binding</keyword>
<dbReference type="PANTHER" id="PTHR45436:SF14">
    <property type="entry name" value="SENSOR PROTEIN QSEC"/>
    <property type="match status" value="1"/>
</dbReference>
<dbReference type="SMART" id="SM00388">
    <property type="entry name" value="HisKA"/>
    <property type="match status" value="1"/>
</dbReference>
<dbReference type="EMBL" id="JAZHGA010000008">
    <property type="protein sequence ID" value="MEM5340633.1"/>
    <property type="molecule type" value="Genomic_DNA"/>
</dbReference>
<feature type="transmembrane region" description="Helical" evidence="13">
    <location>
        <begin position="7"/>
        <end position="28"/>
    </location>
</feature>
<dbReference type="EC" id="2.7.13.3" evidence="3"/>
<evidence type="ECO:0000259" key="15">
    <source>
        <dbReference type="PROSITE" id="PS50885"/>
    </source>
</evidence>
<evidence type="ECO:0000256" key="7">
    <source>
        <dbReference type="ARBA" id="ARBA00022741"/>
    </source>
</evidence>
<proteinExistence type="predicted"/>
<keyword evidence="7" id="KW-0547">Nucleotide-binding</keyword>
<evidence type="ECO:0000256" key="13">
    <source>
        <dbReference type="SAM" id="Phobius"/>
    </source>
</evidence>
<dbReference type="InterPro" id="IPR005467">
    <property type="entry name" value="His_kinase_dom"/>
</dbReference>
<comment type="subcellular location">
    <subcellularLocation>
        <location evidence="2">Membrane</location>
        <topology evidence="2">Multi-pass membrane protein</topology>
    </subcellularLocation>
</comment>
<comment type="caution">
    <text evidence="16">The sequence shown here is derived from an EMBL/GenBank/DDBJ whole genome shotgun (WGS) entry which is preliminary data.</text>
</comment>
<sequence length="447" mass="49156">MTSIRRWLLGWLIAGLGVSALTAGYGIFHTARDEASELFDYELRTVAESLPANIRAADTLLQRKPDFEGLSEDRLFIEVWNQDGGSVYKSLGGVDLPRFSPGLRTIERDEYHWRVYGVKQDSRFIQIAQPISVREDLALRLALRTLAPLALLIPAIIAIVLVVVGRGLAPLADISRALTKRSLDSLEPLRLSAGTPIEIEPLVHALNDLLHRLDVASQTQRTFVADAAHELRSPLAALKLQLQSAERDGSLVGSKQTFERIEGRLNRLIHLVHQLLTLAREEAQTNARFELVSLRRLCERVVADISLLAEAKQIDLGLECAPSAQPDDSFKVNVEPAGIEILLTNLIDNAIRYTPNGGKVDVVIKREDGLVSVGVSDSGPGLPDEECERVFDRFYRSTGTKEQGSGLGLAIALKVAQRHHATLRMKNHAGRPGLNVTLSGLRSESQP</sequence>
<reference evidence="16 17" key="1">
    <citation type="submission" date="2024-01" db="EMBL/GenBank/DDBJ databases">
        <title>The diversity of rhizobia nodulating Mimosa spp. in eleven states of Brazil covering several biomes is determined by host plant, location, and edaphic factors.</title>
        <authorList>
            <person name="Rouws L."/>
            <person name="Barauna A."/>
            <person name="Beukes C."/>
            <person name="De Faria S.M."/>
            <person name="Gross E."/>
            <person name="Dos Reis Junior F.B."/>
            <person name="Simon M."/>
            <person name="Maluk M."/>
            <person name="Odee D.W."/>
            <person name="Kenicer G."/>
            <person name="Young J.P.W."/>
            <person name="Reis V.M."/>
            <person name="Zilli J."/>
            <person name="James E.K."/>
        </authorList>
    </citation>
    <scope>NUCLEOTIDE SEQUENCE [LARGE SCALE GENOMIC DNA]</scope>
    <source>
        <strain evidence="16 17">JPY530</strain>
    </source>
</reference>
<dbReference type="Pfam" id="PF02518">
    <property type="entry name" value="HATPase_c"/>
    <property type="match status" value="1"/>
</dbReference>
<dbReference type="RefSeq" id="WP_342958911.1">
    <property type="nucleotide sequence ID" value="NZ_JAZHFZ010000005.1"/>
</dbReference>